<dbReference type="Proteomes" id="UP001157502">
    <property type="component" value="Chromosome 15"/>
</dbReference>
<accession>A0ACC2GCB9</accession>
<evidence type="ECO:0000313" key="1">
    <source>
        <dbReference type="EMBL" id="KAJ8001160.1"/>
    </source>
</evidence>
<comment type="caution">
    <text evidence="1">The sequence shown here is derived from an EMBL/GenBank/DDBJ whole genome shotgun (WGS) entry which is preliminary data.</text>
</comment>
<dbReference type="EMBL" id="CM055742">
    <property type="protein sequence ID" value="KAJ8001160.1"/>
    <property type="molecule type" value="Genomic_DNA"/>
</dbReference>
<evidence type="ECO:0000313" key="2">
    <source>
        <dbReference type="Proteomes" id="UP001157502"/>
    </source>
</evidence>
<keyword evidence="2" id="KW-1185">Reference proteome</keyword>
<reference evidence="1" key="1">
    <citation type="submission" date="2021-05" db="EMBL/GenBank/DDBJ databases">
        <authorList>
            <person name="Pan Q."/>
            <person name="Jouanno E."/>
            <person name="Zahm M."/>
            <person name="Klopp C."/>
            <person name="Cabau C."/>
            <person name="Louis A."/>
            <person name="Berthelot C."/>
            <person name="Parey E."/>
            <person name="Roest Crollius H."/>
            <person name="Montfort J."/>
            <person name="Robinson-Rechavi M."/>
            <person name="Bouchez O."/>
            <person name="Lampietro C."/>
            <person name="Lopez Roques C."/>
            <person name="Donnadieu C."/>
            <person name="Postlethwait J."/>
            <person name="Bobe J."/>
            <person name="Dillon D."/>
            <person name="Chandos A."/>
            <person name="von Hippel F."/>
            <person name="Guiguen Y."/>
        </authorList>
    </citation>
    <scope>NUCLEOTIDE SEQUENCE</scope>
    <source>
        <strain evidence="1">YG-Jan2019</strain>
    </source>
</reference>
<name>A0ACC2GCB9_DALPE</name>
<gene>
    <name evidence="1" type="ORF">DPEC_G00188380</name>
</gene>
<organism evidence="1 2">
    <name type="scientific">Dallia pectoralis</name>
    <name type="common">Alaska blackfish</name>
    <dbReference type="NCBI Taxonomy" id="75939"/>
    <lineage>
        <taxon>Eukaryota</taxon>
        <taxon>Metazoa</taxon>
        <taxon>Chordata</taxon>
        <taxon>Craniata</taxon>
        <taxon>Vertebrata</taxon>
        <taxon>Euteleostomi</taxon>
        <taxon>Actinopterygii</taxon>
        <taxon>Neopterygii</taxon>
        <taxon>Teleostei</taxon>
        <taxon>Protacanthopterygii</taxon>
        <taxon>Esociformes</taxon>
        <taxon>Umbridae</taxon>
        <taxon>Dallia</taxon>
    </lineage>
</organism>
<sequence>MTFFIKPVLVLLLESPPDVKLNLTAGSPGRRLEQKTLGPVNLTFTREKRVGPRIEPCGTPMETALGSNSRHSDLLDPVGEIIGEPGEAVERETQAVESADENTMVNQVECLGQVNVDGCTVVFFVNGGYDVIRTFRVAVVQK</sequence>
<protein>
    <submittedName>
        <fullName evidence="1">Uncharacterized protein</fullName>
    </submittedName>
</protein>
<proteinExistence type="predicted"/>